<feature type="compositionally biased region" description="Basic and acidic residues" evidence="2">
    <location>
        <begin position="670"/>
        <end position="680"/>
    </location>
</feature>
<organism evidence="4 5">
    <name type="scientific">Brassica rapa subsp. trilocularis</name>
    <dbReference type="NCBI Taxonomy" id="1813537"/>
    <lineage>
        <taxon>Eukaryota</taxon>
        <taxon>Viridiplantae</taxon>
        <taxon>Streptophyta</taxon>
        <taxon>Embryophyta</taxon>
        <taxon>Tracheophyta</taxon>
        <taxon>Spermatophyta</taxon>
        <taxon>Magnoliopsida</taxon>
        <taxon>eudicotyledons</taxon>
        <taxon>Gunneridae</taxon>
        <taxon>Pentapetalae</taxon>
        <taxon>rosids</taxon>
        <taxon>malvids</taxon>
        <taxon>Brassicales</taxon>
        <taxon>Brassicaceae</taxon>
        <taxon>Brassiceae</taxon>
        <taxon>Brassica</taxon>
    </lineage>
</organism>
<reference evidence="4 5" key="1">
    <citation type="submission" date="2021-03" db="EMBL/GenBank/DDBJ databases">
        <authorList>
            <person name="King G.J."/>
            <person name="Bancroft I."/>
            <person name="Baten A."/>
            <person name="Bloomfield J."/>
            <person name="Borpatragohain P."/>
            <person name="He Z."/>
            <person name="Irish N."/>
            <person name="Irwin J."/>
            <person name="Liu K."/>
            <person name="Mauleon R.P."/>
            <person name="Moore J."/>
            <person name="Morris R."/>
            <person name="Ostergaard L."/>
            <person name="Wang B."/>
            <person name="Wells R."/>
        </authorList>
    </citation>
    <scope>NUCLEOTIDE SEQUENCE [LARGE SCALE GENOMIC DNA]</scope>
    <source>
        <strain evidence="4">R-o-18</strain>
        <tissue evidence="4">Leaf</tissue>
    </source>
</reference>
<dbReference type="Gene3D" id="4.10.60.10">
    <property type="entry name" value="Zinc finger, CCHC-type"/>
    <property type="match status" value="1"/>
</dbReference>
<keyword evidence="1" id="KW-0479">Metal-binding</keyword>
<dbReference type="PANTHER" id="PTHR34482">
    <property type="entry name" value="DNA DAMAGE-INDUCIBLE PROTEIN 1-LIKE"/>
    <property type="match status" value="1"/>
</dbReference>
<evidence type="ECO:0000256" key="1">
    <source>
        <dbReference type="PROSITE-ProRule" id="PRU00047"/>
    </source>
</evidence>
<keyword evidence="1" id="KW-0862">Zinc</keyword>
<evidence type="ECO:0000259" key="3">
    <source>
        <dbReference type="PROSITE" id="PS50158"/>
    </source>
</evidence>
<evidence type="ECO:0000313" key="4">
    <source>
        <dbReference type="EMBL" id="KAG5405517.1"/>
    </source>
</evidence>
<dbReference type="Proteomes" id="UP000823674">
    <property type="component" value="Chromosome A03"/>
</dbReference>
<dbReference type="SUPFAM" id="SSF57756">
    <property type="entry name" value="Retrovirus zinc finger-like domains"/>
    <property type="match status" value="2"/>
</dbReference>
<evidence type="ECO:0000313" key="5">
    <source>
        <dbReference type="Proteomes" id="UP000823674"/>
    </source>
</evidence>
<feature type="region of interest" description="Disordered" evidence="2">
    <location>
        <begin position="222"/>
        <end position="242"/>
    </location>
</feature>
<dbReference type="EMBL" id="JADBGQ010000003">
    <property type="protein sequence ID" value="KAG5405517.1"/>
    <property type="molecule type" value="Genomic_DNA"/>
</dbReference>
<feature type="domain" description="CCHC-type" evidence="3">
    <location>
        <begin position="542"/>
        <end position="557"/>
    </location>
</feature>
<protein>
    <recommendedName>
        <fullName evidence="3">CCHC-type domain-containing protein</fullName>
    </recommendedName>
</protein>
<dbReference type="SMART" id="SM00343">
    <property type="entry name" value="ZnF_C2HC"/>
    <property type="match status" value="2"/>
</dbReference>
<dbReference type="PROSITE" id="PS50158">
    <property type="entry name" value="ZF_CCHC"/>
    <property type="match status" value="2"/>
</dbReference>
<comment type="caution">
    <text evidence="4">The sequence shown here is derived from an EMBL/GenBank/DDBJ whole genome shotgun (WGS) entry which is preliminary data.</text>
</comment>
<keyword evidence="1" id="KW-0863">Zinc-finger</keyword>
<evidence type="ECO:0000256" key="2">
    <source>
        <dbReference type="SAM" id="MobiDB-lite"/>
    </source>
</evidence>
<feature type="domain" description="CCHC-type" evidence="3">
    <location>
        <begin position="503"/>
        <end position="518"/>
    </location>
</feature>
<dbReference type="Pfam" id="PF03732">
    <property type="entry name" value="Retrotrans_gag"/>
    <property type="match status" value="1"/>
</dbReference>
<dbReference type="PANTHER" id="PTHR34482:SF49">
    <property type="entry name" value="RETROTRANSPOSON GAG DOMAIN-CONTAINING PROTEIN"/>
    <property type="match status" value="1"/>
</dbReference>
<dbReference type="InterPro" id="IPR001878">
    <property type="entry name" value="Znf_CCHC"/>
</dbReference>
<name>A0ABQ7N3Q6_BRACM</name>
<dbReference type="InterPro" id="IPR036875">
    <property type="entry name" value="Znf_CCHC_sf"/>
</dbReference>
<feature type="compositionally biased region" description="Low complexity" evidence="2">
    <location>
        <begin position="222"/>
        <end position="236"/>
    </location>
</feature>
<dbReference type="InterPro" id="IPR005162">
    <property type="entry name" value="Retrotrans_gag_dom"/>
</dbReference>
<dbReference type="Pfam" id="PF00098">
    <property type="entry name" value="zf-CCHC"/>
    <property type="match status" value="1"/>
</dbReference>
<accession>A0ABQ7N3Q6</accession>
<feature type="compositionally biased region" description="Basic and acidic residues" evidence="2">
    <location>
        <begin position="132"/>
        <end position="142"/>
    </location>
</feature>
<feature type="region of interest" description="Disordered" evidence="2">
    <location>
        <begin position="39"/>
        <end position="153"/>
    </location>
</feature>
<proteinExistence type="predicted"/>
<feature type="region of interest" description="Disordered" evidence="2">
    <location>
        <begin position="590"/>
        <end position="693"/>
    </location>
</feature>
<gene>
    <name evidence="4" type="primary">A03g504430.1_BraROA</name>
    <name evidence="4" type="ORF">IGI04_011636</name>
</gene>
<keyword evidence="5" id="KW-1185">Reference proteome</keyword>
<sequence>MEEYSNHFSININNVIHKVEEIKSNSVMTQTQAHLTFSEAQNHFQKPKSESRRSSSPEQPCAVITFSSPPPINTLGNRRKPHALSFSFVSPPPPSAVAAGTSAGDSPATRQLGRVDPMPPRRRTTRAQTARVVRDDVDEHEQPAVPPPAAPPVDQDALRQMVQDAARQAAQEALQQIAQETARQAAQEAARVAAQEVARQMAAVQQGPQVQVQQGPQIRVQQVPPVQVQQDQQIPAQHDHQDPVQQVPLPQVPLQQDPAQQFAHGVQDLPPPPPRPHVYPVYDERFYRLTCQMRNMDMEHFSGTVDAVAAHDWKLALQRKLEIIECPPELSLRLTMQYLRGDALIWWEGIRLSHFGPERLTFADFIREFDRKYFPKEAMDRKKCEFEHVSQGEMSIREYEVVFNQLRRFAGVGISEEDLIRKFLSGMRVEIRNRCRVVTYHRLGDLVEKAAEQEAGLAEEQKLTKAVQVKSGKAPESQRRAGDPSGLPICPRCHRSHSGQCMRCLICGKIGHIAKFCRVKPLDTPPVRQIAAPAAPAAAQVCFGCGQPGHFIRDCPRRGNAALPPPPKRLAIAPLRKSPELVAGATVRRDHVQLATPDQHPRPPSCSSRRDEAVDTNHTAIGARTKPLEPPEVSPLRGRETHAPSPSAGATVHSGHSPPYPTAVRRSRRDRPPSVRRREAAAASPPRRLETDTETDFCMPDCMRLWPTIVDRLSCSLEVSINRPRAVSEHYLELCYVFGLVMSESMDFGVASPIPHWATHLSLTPHFSPFQVRPTSRSDYRTGAIGLLGFYRFYRFLSLSGL</sequence>